<dbReference type="Proteomes" id="UP000031668">
    <property type="component" value="Unassembled WGS sequence"/>
</dbReference>
<comment type="caution">
    <text evidence="1">The sequence shown here is derived from an EMBL/GenBank/DDBJ whole genome shotgun (WGS) entry which is preliminary data.</text>
</comment>
<evidence type="ECO:0000313" key="2">
    <source>
        <dbReference type="Proteomes" id="UP000031668"/>
    </source>
</evidence>
<gene>
    <name evidence="1" type="ORF">RF11_11107</name>
</gene>
<accession>A0A0C2MQB9</accession>
<proteinExistence type="predicted"/>
<protein>
    <submittedName>
        <fullName evidence="1">Uncharacterized protein</fullName>
    </submittedName>
</protein>
<sequence length="100" mass="11400">MEFFDKVNGSKIGESMQIYHLSSVDQKCKDTLHISHGNNSDIDIMFSISLSVGQTTPTFSLYKIFSYGEQEDNIYEVSDKYNIVHLFIHTTNNSNDVNVI</sequence>
<dbReference type="AlphaFoldDB" id="A0A0C2MQB9"/>
<name>A0A0C2MQB9_THEKT</name>
<reference evidence="1 2" key="1">
    <citation type="journal article" date="2014" name="Genome Biol. Evol.">
        <title>The genome of the myxosporean Thelohanellus kitauei shows adaptations to nutrient acquisition within its fish host.</title>
        <authorList>
            <person name="Yang Y."/>
            <person name="Xiong J."/>
            <person name="Zhou Z."/>
            <person name="Huo F."/>
            <person name="Miao W."/>
            <person name="Ran C."/>
            <person name="Liu Y."/>
            <person name="Zhang J."/>
            <person name="Feng J."/>
            <person name="Wang M."/>
            <person name="Wang M."/>
            <person name="Wang L."/>
            <person name="Yao B."/>
        </authorList>
    </citation>
    <scope>NUCLEOTIDE SEQUENCE [LARGE SCALE GENOMIC DNA]</scope>
    <source>
        <strain evidence="1">Wuqing</strain>
    </source>
</reference>
<evidence type="ECO:0000313" key="1">
    <source>
        <dbReference type="EMBL" id="KII69461.1"/>
    </source>
</evidence>
<keyword evidence="2" id="KW-1185">Reference proteome</keyword>
<dbReference type="EMBL" id="JWZT01002428">
    <property type="protein sequence ID" value="KII69461.1"/>
    <property type="molecule type" value="Genomic_DNA"/>
</dbReference>
<organism evidence="1 2">
    <name type="scientific">Thelohanellus kitauei</name>
    <name type="common">Myxosporean</name>
    <dbReference type="NCBI Taxonomy" id="669202"/>
    <lineage>
        <taxon>Eukaryota</taxon>
        <taxon>Metazoa</taxon>
        <taxon>Cnidaria</taxon>
        <taxon>Myxozoa</taxon>
        <taxon>Myxosporea</taxon>
        <taxon>Bivalvulida</taxon>
        <taxon>Platysporina</taxon>
        <taxon>Myxobolidae</taxon>
        <taxon>Thelohanellus</taxon>
    </lineage>
</organism>